<evidence type="ECO:0000256" key="10">
    <source>
        <dbReference type="ARBA" id="ARBA00022989"/>
    </source>
</evidence>
<accession>A0A343J8F0</accession>
<comment type="subcellular location">
    <subcellularLocation>
        <location evidence="1">Mitochondrion membrane</location>
        <topology evidence="1">Multi-pass membrane protein</topology>
    </subcellularLocation>
</comment>
<dbReference type="EC" id="7.1.1.2" evidence="3"/>
<feature type="transmembrane region" description="Helical" evidence="16">
    <location>
        <begin position="129"/>
        <end position="151"/>
    </location>
</feature>
<keyword evidence="12 17" id="KW-0496">Mitochondrion</keyword>
<protein>
    <recommendedName>
        <fullName evidence="4">NADH-ubiquinone oxidoreductase chain 6</fullName>
        <ecNumber evidence="3">7.1.1.2</ecNumber>
    </recommendedName>
    <alternativeName>
        <fullName evidence="14">NADH dehydrogenase subunit 6</fullName>
    </alternativeName>
</protein>
<keyword evidence="8" id="KW-1278">Translocase</keyword>
<evidence type="ECO:0000256" key="2">
    <source>
        <dbReference type="ARBA" id="ARBA00005698"/>
    </source>
</evidence>
<keyword evidence="7 16" id="KW-0812">Transmembrane</keyword>
<evidence type="ECO:0000256" key="5">
    <source>
        <dbReference type="ARBA" id="ARBA00022448"/>
    </source>
</evidence>
<evidence type="ECO:0000256" key="11">
    <source>
        <dbReference type="ARBA" id="ARBA00023027"/>
    </source>
</evidence>
<evidence type="ECO:0000256" key="6">
    <source>
        <dbReference type="ARBA" id="ARBA00022660"/>
    </source>
</evidence>
<dbReference type="AlphaFoldDB" id="A0A343J8F0"/>
<keyword evidence="6" id="KW-0679">Respiratory chain</keyword>
<evidence type="ECO:0000313" key="17">
    <source>
        <dbReference type="EMBL" id="ASW26898.1"/>
    </source>
</evidence>
<dbReference type="GO" id="GO:0031966">
    <property type="term" value="C:mitochondrial membrane"/>
    <property type="evidence" value="ECO:0007669"/>
    <property type="project" value="UniProtKB-SubCell"/>
</dbReference>
<keyword evidence="10 16" id="KW-1133">Transmembrane helix</keyword>
<dbReference type="InterPro" id="IPR050269">
    <property type="entry name" value="ComplexI_Subunit6"/>
</dbReference>
<sequence length="173" mass="20154">MKMLSLMILILSTNFMFMQHPLSMGSILLILTILSCLLSSLMLNSYLLSYILFLVFIGGMLVLFMYMASIASNEKFYFSMKLLSMNVMLMLILMFLNMNFSFITCLLNDMNNYYEWFNYMMNKLYSFPYGNLSLMMMIYLLFTMIVIVNIVSLKMAPLRSSYVQTMSSNSSIN</sequence>
<gene>
    <name evidence="17" type="primary">nad6</name>
</gene>
<evidence type="ECO:0000256" key="12">
    <source>
        <dbReference type="ARBA" id="ARBA00023128"/>
    </source>
</evidence>
<evidence type="ECO:0000256" key="1">
    <source>
        <dbReference type="ARBA" id="ARBA00004225"/>
    </source>
</evidence>
<evidence type="ECO:0000256" key="9">
    <source>
        <dbReference type="ARBA" id="ARBA00022982"/>
    </source>
</evidence>
<feature type="transmembrane region" description="Helical" evidence="16">
    <location>
        <begin position="87"/>
        <end position="109"/>
    </location>
</feature>
<evidence type="ECO:0000256" key="14">
    <source>
        <dbReference type="ARBA" id="ARBA00031019"/>
    </source>
</evidence>
<evidence type="ECO:0000256" key="8">
    <source>
        <dbReference type="ARBA" id="ARBA00022967"/>
    </source>
</evidence>
<feature type="transmembrane region" description="Helical" evidence="16">
    <location>
        <begin position="21"/>
        <end position="41"/>
    </location>
</feature>
<keyword evidence="5" id="KW-0813">Transport</keyword>
<dbReference type="PANTHER" id="PTHR11435:SF1">
    <property type="entry name" value="NADH-UBIQUINONE OXIDOREDUCTASE CHAIN 6"/>
    <property type="match status" value="1"/>
</dbReference>
<evidence type="ECO:0000256" key="3">
    <source>
        <dbReference type="ARBA" id="ARBA00012944"/>
    </source>
</evidence>
<comment type="catalytic activity">
    <reaction evidence="15">
        <text>a ubiquinone + NADH + 5 H(+)(in) = a ubiquinol + NAD(+) + 4 H(+)(out)</text>
        <dbReference type="Rhea" id="RHEA:29091"/>
        <dbReference type="Rhea" id="RHEA-COMP:9565"/>
        <dbReference type="Rhea" id="RHEA-COMP:9566"/>
        <dbReference type="ChEBI" id="CHEBI:15378"/>
        <dbReference type="ChEBI" id="CHEBI:16389"/>
        <dbReference type="ChEBI" id="CHEBI:17976"/>
        <dbReference type="ChEBI" id="CHEBI:57540"/>
        <dbReference type="ChEBI" id="CHEBI:57945"/>
        <dbReference type="EC" id="7.1.1.2"/>
    </reaction>
</comment>
<evidence type="ECO:0000256" key="4">
    <source>
        <dbReference type="ARBA" id="ARBA00021095"/>
    </source>
</evidence>
<evidence type="ECO:0000256" key="7">
    <source>
        <dbReference type="ARBA" id="ARBA00022692"/>
    </source>
</evidence>
<reference evidence="17" key="1">
    <citation type="journal article" date="2017" name="Sci. Rep.">
        <title>Deep-level phylogeny of Cicadomorpha inferred from mitochondrial genomes sequenced by NGS.</title>
        <authorList>
            <person name="Song N."/>
            <person name="Cai W."/>
            <person name="Li H."/>
        </authorList>
    </citation>
    <scope>NUCLEOTIDE SEQUENCE</scope>
</reference>
<name>A0A343J8F0_9HEMI</name>
<keyword evidence="11" id="KW-0520">NAD</keyword>
<evidence type="ECO:0000256" key="16">
    <source>
        <dbReference type="SAM" id="Phobius"/>
    </source>
</evidence>
<proteinExistence type="inferred from homology"/>
<dbReference type="GO" id="GO:0008137">
    <property type="term" value="F:NADH dehydrogenase (ubiquinone) activity"/>
    <property type="evidence" value="ECO:0007669"/>
    <property type="project" value="UniProtKB-EC"/>
</dbReference>
<organism evidence="17">
    <name type="scientific">Planopleura kaempferi</name>
    <dbReference type="NCBI Taxonomy" id="3381683"/>
    <lineage>
        <taxon>Eukaryota</taxon>
        <taxon>Metazoa</taxon>
        <taxon>Ecdysozoa</taxon>
        <taxon>Arthropoda</taxon>
        <taxon>Hexapoda</taxon>
        <taxon>Insecta</taxon>
        <taxon>Pterygota</taxon>
        <taxon>Neoptera</taxon>
        <taxon>Paraneoptera</taxon>
        <taxon>Hemiptera</taxon>
        <taxon>Auchenorrhyncha</taxon>
        <taxon>Cicadoidea</taxon>
        <taxon>Cicadidae</taxon>
        <taxon>Cicadinae</taxon>
        <taxon>Platypleurini</taxon>
        <taxon>Planopleura</taxon>
    </lineage>
</organism>
<dbReference type="EMBL" id="KY039114">
    <property type="protein sequence ID" value="ASW26898.1"/>
    <property type="molecule type" value="Genomic_DNA"/>
</dbReference>
<dbReference type="PANTHER" id="PTHR11435">
    <property type="entry name" value="NADH UBIQUINONE OXIDOREDUCTASE SUBUNIT ND6"/>
    <property type="match status" value="1"/>
</dbReference>
<evidence type="ECO:0000256" key="13">
    <source>
        <dbReference type="ARBA" id="ARBA00023136"/>
    </source>
</evidence>
<geneLocation type="mitochondrion" evidence="17"/>
<feature type="transmembrane region" description="Helical" evidence="16">
    <location>
        <begin position="47"/>
        <end position="66"/>
    </location>
</feature>
<keyword evidence="13 16" id="KW-0472">Membrane</keyword>
<evidence type="ECO:0000256" key="15">
    <source>
        <dbReference type="ARBA" id="ARBA00049551"/>
    </source>
</evidence>
<comment type="similarity">
    <text evidence="2">Belongs to the complex I subunit 6 family.</text>
</comment>
<keyword evidence="9" id="KW-0249">Electron transport</keyword>